<name>A0ABV4XRJ4_9CYAN</name>
<feature type="chain" id="PRO_5046083410" evidence="3">
    <location>
        <begin position="28"/>
        <end position="317"/>
    </location>
</feature>
<protein>
    <submittedName>
        <fullName evidence="5">YgcG family protein</fullName>
    </submittedName>
</protein>
<sequence>MKFANQIKACAGILTLSLLAFPLTSWAVTVDSVPNPRQINGTWVTDMANILTPETEAEINRQIGELEAKNGTEIAVVTVPNTSPSASAKEFATTLFNRWGIGKKGVNNGVLFLISRGERRVEIETGNGVRKILPDKKVAQIVQKVILPSFKRGNFDGGTLSGTKALIVKLDDSTAPDKIDDGFWKTVWLAIYIGSGIGALAVVIRCFVILKKQKQSNKNQNRNLLVAKKHRKLPKNQHCNNHQINTGYIDNSSSIWISDSSSSDNSSSIWISDSSSSDNSSSSWSSDSSSSDNSSSSWSSDSSSSDNSSSSWSSDSS</sequence>
<evidence type="ECO:0000259" key="4">
    <source>
        <dbReference type="Pfam" id="PF04536"/>
    </source>
</evidence>
<gene>
    <name evidence="5" type="ORF">ACE1CI_15650</name>
</gene>
<feature type="non-terminal residue" evidence="5">
    <location>
        <position position="317"/>
    </location>
</feature>
<accession>A0ABV4XRJ4</accession>
<keyword evidence="2" id="KW-0472">Membrane</keyword>
<feature type="domain" description="TPM" evidence="4">
    <location>
        <begin position="44"/>
        <end position="167"/>
    </location>
</feature>
<dbReference type="Gene3D" id="3.10.310.50">
    <property type="match status" value="1"/>
</dbReference>
<dbReference type="PANTHER" id="PTHR30373:SF2">
    <property type="entry name" value="UPF0603 PROTEIN YGCG"/>
    <property type="match status" value="1"/>
</dbReference>
<dbReference type="EMBL" id="JBHFNR010000109">
    <property type="protein sequence ID" value="MFB2894343.1"/>
    <property type="molecule type" value="Genomic_DNA"/>
</dbReference>
<evidence type="ECO:0000256" key="2">
    <source>
        <dbReference type="SAM" id="Phobius"/>
    </source>
</evidence>
<keyword evidence="2" id="KW-1133">Transmembrane helix</keyword>
<feature type="region of interest" description="Disordered" evidence="1">
    <location>
        <begin position="265"/>
        <end position="317"/>
    </location>
</feature>
<dbReference type="PANTHER" id="PTHR30373">
    <property type="entry name" value="UPF0603 PROTEIN YGCG"/>
    <property type="match status" value="1"/>
</dbReference>
<feature type="signal peptide" evidence="3">
    <location>
        <begin position="1"/>
        <end position="27"/>
    </location>
</feature>
<evidence type="ECO:0000256" key="1">
    <source>
        <dbReference type="SAM" id="MobiDB-lite"/>
    </source>
</evidence>
<comment type="caution">
    <text evidence="5">The sequence shown here is derived from an EMBL/GenBank/DDBJ whole genome shotgun (WGS) entry which is preliminary data.</text>
</comment>
<dbReference type="Proteomes" id="UP001576784">
    <property type="component" value="Unassembled WGS sequence"/>
</dbReference>
<dbReference type="RefSeq" id="WP_413263991.1">
    <property type="nucleotide sequence ID" value="NZ_JBHFNR010000109.1"/>
</dbReference>
<keyword evidence="3" id="KW-0732">Signal</keyword>
<evidence type="ECO:0000256" key="3">
    <source>
        <dbReference type="SAM" id="SignalP"/>
    </source>
</evidence>
<dbReference type="InterPro" id="IPR007621">
    <property type="entry name" value="TPM_dom"/>
</dbReference>
<keyword evidence="6" id="KW-1185">Reference proteome</keyword>
<proteinExistence type="predicted"/>
<feature type="transmembrane region" description="Helical" evidence="2">
    <location>
        <begin position="187"/>
        <end position="210"/>
    </location>
</feature>
<dbReference type="Pfam" id="PF04536">
    <property type="entry name" value="TPM_phosphatase"/>
    <property type="match status" value="1"/>
</dbReference>
<keyword evidence="2" id="KW-0812">Transmembrane</keyword>
<evidence type="ECO:0000313" key="5">
    <source>
        <dbReference type="EMBL" id="MFB2894343.1"/>
    </source>
</evidence>
<organism evidence="5 6">
    <name type="scientific">Floridaenema flaviceps BLCC-F50</name>
    <dbReference type="NCBI Taxonomy" id="3153642"/>
    <lineage>
        <taxon>Bacteria</taxon>
        <taxon>Bacillati</taxon>
        <taxon>Cyanobacteriota</taxon>
        <taxon>Cyanophyceae</taxon>
        <taxon>Oscillatoriophycideae</taxon>
        <taxon>Aerosakkonematales</taxon>
        <taxon>Aerosakkonemataceae</taxon>
        <taxon>Floridanema</taxon>
        <taxon>Floridanema flaviceps</taxon>
    </lineage>
</organism>
<evidence type="ECO:0000313" key="6">
    <source>
        <dbReference type="Proteomes" id="UP001576784"/>
    </source>
</evidence>
<reference evidence="5 6" key="1">
    <citation type="submission" date="2024-09" db="EMBL/GenBank/DDBJ databases">
        <title>Floridaenema gen nov. (Aerosakkonemataceae, Aerosakkonematales ord. nov., Cyanobacteria) from benthic tropical and subtropical fresh waters, with the description of four new species.</title>
        <authorList>
            <person name="Moretto J.A."/>
            <person name="Berthold D.E."/>
            <person name="Lefler F.W."/>
            <person name="Huang I.-S."/>
            <person name="Laughinghouse H. IV."/>
        </authorList>
    </citation>
    <scope>NUCLEOTIDE SEQUENCE [LARGE SCALE GENOMIC DNA]</scope>
    <source>
        <strain evidence="5 6">BLCC-F50</strain>
    </source>
</reference>